<dbReference type="AlphaFoldDB" id="H0DZU4"/>
<dbReference type="InterPro" id="IPR005097">
    <property type="entry name" value="Sacchrp_dh_NADP-bd"/>
</dbReference>
<dbReference type="InterPro" id="IPR036291">
    <property type="entry name" value="NAD(P)-bd_dom_sf"/>
</dbReference>
<proteinExistence type="predicted"/>
<dbReference type="RefSeq" id="WP_007569605.1">
    <property type="nucleotide sequence ID" value="NZ_AGUD01000003.1"/>
</dbReference>
<dbReference type="Pfam" id="PF03435">
    <property type="entry name" value="Sacchrp_dh_NADP"/>
    <property type="match status" value="1"/>
</dbReference>
<dbReference type="SUPFAM" id="SSF51735">
    <property type="entry name" value="NAD(P)-binding Rossmann-fold domains"/>
    <property type="match status" value="1"/>
</dbReference>
<evidence type="ECO:0000313" key="2">
    <source>
        <dbReference type="EMBL" id="EHN13048.1"/>
    </source>
</evidence>
<comment type="caution">
    <text evidence="2">The sequence shown here is derived from an EMBL/GenBank/DDBJ whole genome shotgun (WGS) entry which is preliminary data.</text>
</comment>
<evidence type="ECO:0000313" key="3">
    <source>
        <dbReference type="Proteomes" id="UP000005143"/>
    </source>
</evidence>
<feature type="domain" description="Saccharopine dehydrogenase NADP binding" evidence="1">
    <location>
        <begin position="13"/>
        <end position="111"/>
    </location>
</feature>
<dbReference type="Proteomes" id="UP000005143">
    <property type="component" value="Unassembled WGS sequence"/>
</dbReference>
<evidence type="ECO:0000259" key="1">
    <source>
        <dbReference type="Pfam" id="PF03435"/>
    </source>
</evidence>
<dbReference type="Gene3D" id="3.40.50.720">
    <property type="entry name" value="NAD(P)-binding Rossmann-like Domain"/>
    <property type="match status" value="1"/>
</dbReference>
<dbReference type="EMBL" id="AGUD01000003">
    <property type="protein sequence ID" value="EHN13048.1"/>
    <property type="molecule type" value="Genomic_DNA"/>
</dbReference>
<sequence length="386" mass="40747">MTHSPCPARRPAIAVYGATGYTGERIARKLVHDGHDVVIAGRTRGALENLARDLDGDVEIAIVDLDDRERLEAVCTRVRTVVNAAVAFARPENPVARAAVASGCHYVDISSDQAAIARLFDELGDEAAARGTALLPASAFYATLADLIVSLAARGHGTLETVDISYRITGWQPSGVSLDNWLEGLGRPMLQYDAGFVTRRAPTTRSVRFPQGDERVATYPAPEILTIPRHVDVQRLTTSMTTATMVPPPLGPAVPLLARLASVTERSPMRRPVRRLATRMLRGSTARSGDDPTSFDILVELGTAGTRRSAHVSGTGIFDCSAPIAAGIAARTTQDDFAAAGPLAAAEVVDPTTFLDALSEHGITYAVTGPTSTTPTARDTGTGSSA</sequence>
<organism evidence="2 3">
    <name type="scientific">Patulibacter medicamentivorans</name>
    <dbReference type="NCBI Taxonomy" id="1097667"/>
    <lineage>
        <taxon>Bacteria</taxon>
        <taxon>Bacillati</taxon>
        <taxon>Actinomycetota</taxon>
        <taxon>Thermoleophilia</taxon>
        <taxon>Solirubrobacterales</taxon>
        <taxon>Patulibacteraceae</taxon>
        <taxon>Patulibacter</taxon>
    </lineage>
</organism>
<reference evidence="2 3" key="1">
    <citation type="journal article" date="2013" name="Biodegradation">
        <title>Quantitative proteomic analysis of ibuprofen-degrading Patulibacter sp. strain I11.</title>
        <authorList>
            <person name="Almeida B."/>
            <person name="Kjeldal H."/>
            <person name="Lolas I."/>
            <person name="Knudsen A.D."/>
            <person name="Carvalho G."/>
            <person name="Nielsen K.L."/>
            <person name="Barreto Crespo M.T."/>
            <person name="Stensballe A."/>
            <person name="Nielsen J.L."/>
        </authorList>
    </citation>
    <scope>NUCLEOTIDE SEQUENCE [LARGE SCALE GENOMIC DNA]</scope>
    <source>
        <strain evidence="2 3">I11</strain>
    </source>
</reference>
<dbReference type="PANTHER" id="PTHR43781">
    <property type="entry name" value="SACCHAROPINE DEHYDROGENASE"/>
    <property type="match status" value="1"/>
</dbReference>
<keyword evidence="3" id="KW-1185">Reference proteome</keyword>
<name>H0DZU4_9ACTN</name>
<dbReference type="OrthoDB" id="4420885at2"/>
<gene>
    <name evidence="2" type="ORF">PAI11_00490</name>
</gene>
<accession>H0DZU4</accession>
<protein>
    <recommendedName>
        <fullName evidence="1">Saccharopine dehydrogenase NADP binding domain-containing protein</fullName>
    </recommendedName>
</protein>
<dbReference type="PANTHER" id="PTHR43781:SF1">
    <property type="entry name" value="SACCHAROPINE DEHYDROGENASE"/>
    <property type="match status" value="1"/>
</dbReference>